<name>A0AAD8EMF4_DIPPU</name>
<organism evidence="3 4">
    <name type="scientific">Diploptera punctata</name>
    <name type="common">Pacific beetle cockroach</name>
    <dbReference type="NCBI Taxonomy" id="6984"/>
    <lineage>
        <taxon>Eukaryota</taxon>
        <taxon>Metazoa</taxon>
        <taxon>Ecdysozoa</taxon>
        <taxon>Arthropoda</taxon>
        <taxon>Hexapoda</taxon>
        <taxon>Insecta</taxon>
        <taxon>Pterygota</taxon>
        <taxon>Neoptera</taxon>
        <taxon>Polyneoptera</taxon>
        <taxon>Dictyoptera</taxon>
        <taxon>Blattodea</taxon>
        <taxon>Blaberoidea</taxon>
        <taxon>Blaberidae</taxon>
        <taxon>Diplopterinae</taxon>
        <taxon>Diploptera</taxon>
    </lineage>
</organism>
<protein>
    <recommendedName>
        <fullName evidence="2">Pre-C2HC domain-containing protein</fullName>
    </recommendedName>
</protein>
<accession>A0AAD8EMF4</accession>
<sequence length="339" mass="37153">MSAYYKYRQLLLQRHIPCCEGNKKPRATARKFVVKGLDSGVDPTEIQDDLKGHGLEVFQVVNMTSGRTKRPLPIFIAVLAEGSNAADILQIKRLCHYKVKVEAYRRAKVPKPAARPKKAVQAIPAADTQAVSVELAPAALPNSPGSEVPIALRPEAPRRKKLVVQATPDTDKLAVPVELAPAAFTHSTGPKAPRAPPPLPPRSRDFLSKTAVTQTSMATQTENVGLATAKPKRKTAVGTQTVPVPYESTAPQEVVRRPIMVDSTVGTDADAHCTCWRECPLYGNKSARSLAHNIYSTIDKQLRVGQAKMNLHVYLTWYGESIIDSEVTTSLDPPRRKRY</sequence>
<reference evidence="3" key="1">
    <citation type="journal article" date="2023" name="IScience">
        <title>Live-bearing cockroach genome reveals convergent evolutionary mechanisms linked to viviparity in insects and beyond.</title>
        <authorList>
            <person name="Fouks B."/>
            <person name="Harrison M.C."/>
            <person name="Mikhailova A.A."/>
            <person name="Marchal E."/>
            <person name="English S."/>
            <person name="Carruthers M."/>
            <person name="Jennings E.C."/>
            <person name="Chiamaka E.L."/>
            <person name="Frigard R.A."/>
            <person name="Pippel M."/>
            <person name="Attardo G.M."/>
            <person name="Benoit J.B."/>
            <person name="Bornberg-Bauer E."/>
            <person name="Tobe S.S."/>
        </authorList>
    </citation>
    <scope>NUCLEOTIDE SEQUENCE</scope>
    <source>
        <strain evidence="3">Stay&amp;Tobe</strain>
    </source>
</reference>
<evidence type="ECO:0000259" key="2">
    <source>
        <dbReference type="SMART" id="SM00596"/>
    </source>
</evidence>
<evidence type="ECO:0000313" key="3">
    <source>
        <dbReference type="EMBL" id="KAJ9596110.1"/>
    </source>
</evidence>
<dbReference type="Pfam" id="PF07530">
    <property type="entry name" value="PRE_C2HC"/>
    <property type="match status" value="1"/>
</dbReference>
<feature type="region of interest" description="Disordered" evidence="1">
    <location>
        <begin position="184"/>
        <end position="205"/>
    </location>
</feature>
<evidence type="ECO:0000313" key="4">
    <source>
        <dbReference type="Proteomes" id="UP001233999"/>
    </source>
</evidence>
<reference evidence="3" key="2">
    <citation type="submission" date="2023-05" db="EMBL/GenBank/DDBJ databases">
        <authorList>
            <person name="Fouks B."/>
        </authorList>
    </citation>
    <scope>NUCLEOTIDE SEQUENCE</scope>
    <source>
        <strain evidence="3">Stay&amp;Tobe</strain>
        <tissue evidence="3">Testes</tissue>
    </source>
</reference>
<dbReference type="SMART" id="SM00596">
    <property type="entry name" value="PRE_C2HC"/>
    <property type="match status" value="1"/>
</dbReference>
<evidence type="ECO:0000256" key="1">
    <source>
        <dbReference type="SAM" id="MobiDB-lite"/>
    </source>
</evidence>
<dbReference type="InterPro" id="IPR006579">
    <property type="entry name" value="Pre_C2HC_dom"/>
</dbReference>
<keyword evidence="4" id="KW-1185">Reference proteome</keyword>
<dbReference type="Proteomes" id="UP001233999">
    <property type="component" value="Unassembled WGS sequence"/>
</dbReference>
<proteinExistence type="predicted"/>
<comment type="caution">
    <text evidence="3">The sequence shown here is derived from an EMBL/GenBank/DDBJ whole genome shotgun (WGS) entry which is preliminary data.</text>
</comment>
<gene>
    <name evidence="3" type="ORF">L9F63_012694</name>
</gene>
<dbReference type="AlphaFoldDB" id="A0AAD8EMF4"/>
<feature type="domain" description="Pre-C2HC" evidence="2">
    <location>
        <begin position="43"/>
        <end position="111"/>
    </location>
</feature>
<dbReference type="EMBL" id="JASPKZ010002294">
    <property type="protein sequence ID" value="KAJ9596110.1"/>
    <property type="molecule type" value="Genomic_DNA"/>
</dbReference>